<sequence>MLTLPNVIATQDISQPVFHHIDHVTDTGRLAVQRVAAAVLNATYLDERQLTFALATSTVQHVLAARHLCLVALQASVCPDNCFRLFSFADQCGIAPLRQAAEQSCLASLPRGDAAAQDAAGFAQLPQDQLQRLLQSDGLQVASEIEVFRAIAAWTQAQPLERTPLMAALVRACVRLDSMDREQLVQLDSEPATSDSPEVIRLVAHAYMLHIVGLPSGAGAARPRDSVARAAAAAAAATAMAVPAAAGCGVSGVDPFSRPAVRVV</sequence>
<dbReference type="InterPro" id="IPR011705">
    <property type="entry name" value="BACK"/>
</dbReference>
<proteinExistence type="predicted"/>
<protein>
    <recommendedName>
        <fullName evidence="1">BACK domain-containing protein</fullName>
    </recommendedName>
</protein>
<evidence type="ECO:0000259" key="1">
    <source>
        <dbReference type="SMART" id="SM00875"/>
    </source>
</evidence>
<keyword evidence="3" id="KW-1185">Reference proteome</keyword>
<comment type="caution">
    <text evidence="2">The sequence shown here is derived from an EMBL/GenBank/DDBJ whole genome shotgun (WGS) entry which is preliminary data.</text>
</comment>
<name>A0A9W6B9Z5_9CHLO</name>
<evidence type="ECO:0000313" key="2">
    <source>
        <dbReference type="EMBL" id="GLC47903.1"/>
    </source>
</evidence>
<evidence type="ECO:0000313" key="3">
    <source>
        <dbReference type="Proteomes" id="UP001165080"/>
    </source>
</evidence>
<dbReference type="AlphaFoldDB" id="A0A9W6B9Z5"/>
<dbReference type="Pfam" id="PF07707">
    <property type="entry name" value="BACK"/>
    <property type="match status" value="1"/>
</dbReference>
<feature type="domain" description="BACK" evidence="1">
    <location>
        <begin position="82"/>
        <end position="188"/>
    </location>
</feature>
<dbReference type="Proteomes" id="UP001165080">
    <property type="component" value="Unassembled WGS sequence"/>
</dbReference>
<organism evidence="2 3">
    <name type="scientific">Pleodorina starrii</name>
    <dbReference type="NCBI Taxonomy" id="330485"/>
    <lineage>
        <taxon>Eukaryota</taxon>
        <taxon>Viridiplantae</taxon>
        <taxon>Chlorophyta</taxon>
        <taxon>core chlorophytes</taxon>
        <taxon>Chlorophyceae</taxon>
        <taxon>CS clade</taxon>
        <taxon>Chlamydomonadales</taxon>
        <taxon>Volvocaceae</taxon>
        <taxon>Pleodorina</taxon>
    </lineage>
</organism>
<gene>
    <name evidence="2" type="primary">PLEST000514</name>
    <name evidence="2" type="ORF">PLESTB_000038100</name>
</gene>
<dbReference type="PANTHER" id="PTHR45632">
    <property type="entry name" value="LD33804P"/>
    <property type="match status" value="1"/>
</dbReference>
<dbReference type="EMBL" id="BRXU01000001">
    <property type="protein sequence ID" value="GLC47903.1"/>
    <property type="molecule type" value="Genomic_DNA"/>
</dbReference>
<reference evidence="2 3" key="1">
    <citation type="journal article" date="2023" name="Commun. Biol.">
        <title>Reorganization of the ancestral sex-determining regions during the evolution of trioecy in Pleodorina starrii.</title>
        <authorList>
            <person name="Takahashi K."/>
            <person name="Suzuki S."/>
            <person name="Kawai-Toyooka H."/>
            <person name="Yamamoto K."/>
            <person name="Hamaji T."/>
            <person name="Ootsuki R."/>
            <person name="Yamaguchi H."/>
            <person name="Kawachi M."/>
            <person name="Higashiyama T."/>
            <person name="Nozaki H."/>
        </authorList>
    </citation>
    <scope>NUCLEOTIDE SEQUENCE [LARGE SCALE GENOMIC DNA]</scope>
    <source>
        <strain evidence="2 3">NIES-4479</strain>
    </source>
</reference>
<accession>A0A9W6B9Z5</accession>
<dbReference type="Gene3D" id="1.25.40.420">
    <property type="match status" value="1"/>
</dbReference>
<dbReference type="PANTHER" id="PTHR45632:SF14">
    <property type="entry name" value="KELCH-LIKE PROTEIN 33"/>
    <property type="match status" value="1"/>
</dbReference>
<dbReference type="SMART" id="SM00875">
    <property type="entry name" value="BACK"/>
    <property type="match status" value="1"/>
</dbReference>